<feature type="domain" description="DUF222" evidence="2">
    <location>
        <begin position="44"/>
        <end position="369"/>
    </location>
</feature>
<accession>A0A934NVU2</accession>
<evidence type="ECO:0000313" key="3">
    <source>
        <dbReference type="EMBL" id="MBJ8342222.1"/>
    </source>
</evidence>
<dbReference type="CDD" id="cd00085">
    <property type="entry name" value="HNHc"/>
    <property type="match status" value="1"/>
</dbReference>
<sequence length="466" mass="51747">MLSNPTPAPATAVEAAMVAFETALQGLRDVGFGELSNNRDRLDLVQRFETGTRTIAGFGTVLIADMQEQWIPGELGDYRLADVLADTLRIYPSEAKARRRIAEDLGPRTGFSGAPLDPVYPNTAAAHRDGAIDRAHITVIREFFAQVPSYVDAETREQAEAKLAEQARILRPDQLRRAGNRILAYLNPDGNAPEVDRDRKRTFILGKQGTDLMTKGSFCVDPELRSYLEALFAKYAKPGVGNPHDADSTVDAEPTDEVAHRDERSVGQRQHDALTMVLRDALASGTLGQHRGLPVTVVATMTVKELEDASGTAITGGGSLLPIRDVLRVARHAHHYLALFDDDDGRPIYLGRSKRIAQGDQRLVCYARDKGCTFPGCWRPANCCQCHHCREWVAELGLTDVDQLALVCDSHHRLAGVKDTDWHTIVAGPDHQYPGRILWVPPKHVDPTRKPRINHYFHPHEYWDLD</sequence>
<dbReference type="Pfam" id="PF02720">
    <property type="entry name" value="DUF222"/>
    <property type="match status" value="1"/>
</dbReference>
<dbReference type="GO" id="GO:0004519">
    <property type="term" value="F:endonuclease activity"/>
    <property type="evidence" value="ECO:0007669"/>
    <property type="project" value="UniProtKB-KW"/>
</dbReference>
<dbReference type="InterPro" id="IPR003615">
    <property type="entry name" value="HNH_nuc"/>
</dbReference>
<dbReference type="InterPro" id="IPR003870">
    <property type="entry name" value="DUF222"/>
</dbReference>
<organism evidence="3 4">
    <name type="scientific">Antrihabitans stalagmiti</name>
    <dbReference type="NCBI Taxonomy" id="2799499"/>
    <lineage>
        <taxon>Bacteria</taxon>
        <taxon>Bacillati</taxon>
        <taxon>Actinomycetota</taxon>
        <taxon>Actinomycetes</taxon>
        <taxon>Mycobacteriales</taxon>
        <taxon>Nocardiaceae</taxon>
        <taxon>Antrihabitans</taxon>
    </lineage>
</organism>
<gene>
    <name evidence="3" type="ORF">JGU71_25350</name>
</gene>
<keyword evidence="3" id="KW-0378">Hydrolase</keyword>
<keyword evidence="3" id="KW-0255">Endonuclease</keyword>
<name>A0A934NVU2_9NOCA</name>
<protein>
    <submittedName>
        <fullName evidence="3">HNH endonuclease</fullName>
    </submittedName>
</protein>
<feature type="compositionally biased region" description="Basic and acidic residues" evidence="1">
    <location>
        <begin position="257"/>
        <end position="267"/>
    </location>
</feature>
<proteinExistence type="predicted"/>
<comment type="caution">
    <text evidence="3">The sequence shown here is derived from an EMBL/GenBank/DDBJ whole genome shotgun (WGS) entry which is preliminary data.</text>
</comment>
<keyword evidence="4" id="KW-1185">Reference proteome</keyword>
<keyword evidence="3" id="KW-0540">Nuclease</keyword>
<dbReference type="RefSeq" id="WP_199707592.1">
    <property type="nucleotide sequence ID" value="NZ_JAEMNV010000010.1"/>
</dbReference>
<feature type="region of interest" description="Disordered" evidence="1">
    <location>
        <begin position="242"/>
        <end position="267"/>
    </location>
</feature>
<evidence type="ECO:0000313" key="4">
    <source>
        <dbReference type="Proteomes" id="UP000655868"/>
    </source>
</evidence>
<evidence type="ECO:0000259" key="2">
    <source>
        <dbReference type="Pfam" id="PF02720"/>
    </source>
</evidence>
<reference evidence="3" key="1">
    <citation type="submission" date="2020-12" db="EMBL/GenBank/DDBJ databases">
        <title>Antrihabitans popcorni sp. nov. and Antrihabitans auranticaus sp. nov., isolated from a larva cave.</title>
        <authorList>
            <person name="Lee S.D."/>
            <person name="Kim I.S."/>
        </authorList>
    </citation>
    <scope>NUCLEOTIDE SEQUENCE</scope>
    <source>
        <strain evidence="3">YC3-6</strain>
    </source>
</reference>
<dbReference type="Proteomes" id="UP000655868">
    <property type="component" value="Unassembled WGS sequence"/>
</dbReference>
<dbReference type="AlphaFoldDB" id="A0A934NVU2"/>
<dbReference type="EMBL" id="JAEMNV010000010">
    <property type="protein sequence ID" value="MBJ8342222.1"/>
    <property type="molecule type" value="Genomic_DNA"/>
</dbReference>
<evidence type="ECO:0000256" key="1">
    <source>
        <dbReference type="SAM" id="MobiDB-lite"/>
    </source>
</evidence>